<organism evidence="1 2">
    <name type="scientific">Shewanella morhuae</name>
    <dbReference type="NCBI Taxonomy" id="365591"/>
    <lineage>
        <taxon>Bacteria</taxon>
        <taxon>Pseudomonadati</taxon>
        <taxon>Pseudomonadota</taxon>
        <taxon>Gammaproteobacteria</taxon>
        <taxon>Alteromonadales</taxon>
        <taxon>Shewanellaceae</taxon>
        <taxon>Shewanella</taxon>
    </lineage>
</organism>
<protein>
    <submittedName>
        <fullName evidence="1">Uncharacterized protein</fullName>
    </submittedName>
</protein>
<evidence type="ECO:0000313" key="1">
    <source>
        <dbReference type="EMBL" id="SUI76248.1"/>
    </source>
</evidence>
<evidence type="ECO:0000313" key="2">
    <source>
        <dbReference type="Proteomes" id="UP000255061"/>
    </source>
</evidence>
<dbReference type="EMBL" id="UGYV01000001">
    <property type="protein sequence ID" value="SUI76248.1"/>
    <property type="molecule type" value="Genomic_DNA"/>
</dbReference>
<dbReference type="AlphaFoldDB" id="A0A380A8V4"/>
<accession>A0A380A8V4</accession>
<reference evidence="1 2" key="1">
    <citation type="submission" date="2018-06" db="EMBL/GenBank/DDBJ databases">
        <authorList>
            <consortium name="Pathogen Informatics"/>
            <person name="Doyle S."/>
        </authorList>
    </citation>
    <scope>NUCLEOTIDE SEQUENCE [LARGE SCALE GENOMIC DNA]</scope>
    <source>
        <strain evidence="1 2">NCTC10736</strain>
    </source>
</reference>
<sequence length="60" mass="6822">MIIDESLAKMQIKKHSLSGLVVYMVPAPRVELETCWIIESKSVAILDELLAKMQIQKNTH</sequence>
<name>A0A380A8V4_9GAMM</name>
<proteinExistence type="predicted"/>
<dbReference type="Proteomes" id="UP000255061">
    <property type="component" value="Unassembled WGS sequence"/>
</dbReference>
<gene>
    <name evidence="1" type="ORF">NCTC10736_01886</name>
</gene>